<accession>A0A967F1A3</accession>
<dbReference type="GO" id="GO:0005886">
    <property type="term" value="C:plasma membrane"/>
    <property type="evidence" value="ECO:0007669"/>
    <property type="project" value="TreeGrafter"/>
</dbReference>
<evidence type="ECO:0000256" key="3">
    <source>
        <dbReference type="ARBA" id="ARBA00012071"/>
    </source>
</evidence>
<evidence type="ECO:0000256" key="11">
    <source>
        <dbReference type="ARBA" id="ARBA00023098"/>
    </source>
</evidence>
<dbReference type="EC" id="2.7.1.130" evidence="3 13"/>
<reference evidence="14" key="1">
    <citation type="submission" date="2020-03" db="EMBL/GenBank/DDBJ databases">
        <title>Genome of Pelagibius litoralis DSM 21314T.</title>
        <authorList>
            <person name="Wang G."/>
        </authorList>
    </citation>
    <scope>NUCLEOTIDE SEQUENCE</scope>
    <source>
        <strain evidence="14">DSM 21314</strain>
    </source>
</reference>
<evidence type="ECO:0000256" key="4">
    <source>
        <dbReference type="ARBA" id="ARBA00016436"/>
    </source>
</evidence>
<dbReference type="GO" id="GO:0009245">
    <property type="term" value="P:lipid A biosynthetic process"/>
    <property type="evidence" value="ECO:0007669"/>
    <property type="project" value="UniProtKB-UniRule"/>
</dbReference>
<evidence type="ECO:0000256" key="1">
    <source>
        <dbReference type="ARBA" id="ARBA00002274"/>
    </source>
</evidence>
<dbReference type="RefSeq" id="WP_167228551.1">
    <property type="nucleotide sequence ID" value="NZ_JAAQPH010000019.1"/>
</dbReference>
<evidence type="ECO:0000256" key="10">
    <source>
        <dbReference type="ARBA" id="ARBA00022840"/>
    </source>
</evidence>
<name>A0A967F1A3_9PROT</name>
<dbReference type="GO" id="GO:0009029">
    <property type="term" value="F:lipid-A 4'-kinase activity"/>
    <property type="evidence" value="ECO:0007669"/>
    <property type="project" value="UniProtKB-UniRule"/>
</dbReference>
<keyword evidence="10 13" id="KW-0067">ATP-binding</keyword>
<comment type="function">
    <text evidence="1 13">Transfers the gamma-phosphate of ATP to the 4'-position of a tetraacyldisaccharide 1-phosphate intermediate (termed DS-1-P) to form tetraacyldisaccharide 1,4'-bis-phosphate (lipid IVA).</text>
</comment>
<gene>
    <name evidence="13" type="primary">lpxK</name>
    <name evidence="14" type="ORF">HBA54_21575</name>
</gene>
<evidence type="ECO:0000256" key="12">
    <source>
        <dbReference type="ARBA" id="ARBA00029757"/>
    </source>
</evidence>
<evidence type="ECO:0000256" key="8">
    <source>
        <dbReference type="ARBA" id="ARBA00022741"/>
    </source>
</evidence>
<keyword evidence="6 13" id="KW-0441">Lipid A biosynthesis</keyword>
<dbReference type="InterPro" id="IPR027417">
    <property type="entry name" value="P-loop_NTPase"/>
</dbReference>
<comment type="caution">
    <text evidence="14">The sequence shown here is derived from an EMBL/GenBank/DDBJ whole genome shotgun (WGS) entry which is preliminary data.</text>
</comment>
<dbReference type="HAMAP" id="MF_00409">
    <property type="entry name" value="LpxK"/>
    <property type="match status" value="1"/>
</dbReference>
<evidence type="ECO:0000313" key="14">
    <source>
        <dbReference type="EMBL" id="NIA71194.1"/>
    </source>
</evidence>
<evidence type="ECO:0000256" key="5">
    <source>
        <dbReference type="ARBA" id="ARBA00022516"/>
    </source>
</evidence>
<dbReference type="Pfam" id="PF02606">
    <property type="entry name" value="LpxK"/>
    <property type="match status" value="1"/>
</dbReference>
<evidence type="ECO:0000256" key="9">
    <source>
        <dbReference type="ARBA" id="ARBA00022777"/>
    </source>
</evidence>
<comment type="catalytic activity">
    <reaction evidence="13">
        <text>a lipid A disaccharide + ATP = a lipid IVA + ADP + H(+)</text>
        <dbReference type="Rhea" id="RHEA:67840"/>
        <dbReference type="ChEBI" id="CHEBI:15378"/>
        <dbReference type="ChEBI" id="CHEBI:30616"/>
        <dbReference type="ChEBI" id="CHEBI:176343"/>
        <dbReference type="ChEBI" id="CHEBI:176425"/>
        <dbReference type="ChEBI" id="CHEBI:456216"/>
        <dbReference type="EC" id="2.7.1.130"/>
    </reaction>
</comment>
<sequence length="328" mass="34084">MQAPEFWAKDGLLPKLLSPLGLAYHLAGVLRRARATPWQAPVPVICIGNLVAGGAGKTPVALSLLAILQAQGLNPAALTRGYGGGEAGPLQVRPGSHDAAAVGDEALLLAEAAPTWVARDRAAGAQAAAAAGANVIIMDDGFQNPSLKKDLSLLVVDGAYGFGNGHVIPAGPLRERPSGGLARADAVVLIGDGPGRSDLGAVGDTVPILKASLTATDDMLAGRRVFAFAGIGRPEKFFQTLRDLGAELAGVEAFADHQPYDSITLERLRLKAKAFDAALVTTAKDAVRLGPEAPRDITVLDVILAWDDKDALLRLLERLPFNTARTRG</sequence>
<proteinExistence type="inferred from homology"/>
<dbReference type="GO" id="GO:0005524">
    <property type="term" value="F:ATP binding"/>
    <property type="evidence" value="ECO:0007669"/>
    <property type="project" value="UniProtKB-UniRule"/>
</dbReference>
<organism evidence="14 15">
    <name type="scientific">Pelagibius litoralis</name>
    <dbReference type="NCBI Taxonomy" id="374515"/>
    <lineage>
        <taxon>Bacteria</taxon>
        <taxon>Pseudomonadati</taxon>
        <taxon>Pseudomonadota</taxon>
        <taxon>Alphaproteobacteria</taxon>
        <taxon>Rhodospirillales</taxon>
        <taxon>Rhodovibrionaceae</taxon>
        <taxon>Pelagibius</taxon>
    </lineage>
</organism>
<keyword evidence="11 13" id="KW-0443">Lipid metabolism</keyword>
<keyword evidence="8 13" id="KW-0547">Nucleotide-binding</keyword>
<evidence type="ECO:0000313" key="15">
    <source>
        <dbReference type="Proteomes" id="UP000761264"/>
    </source>
</evidence>
<comment type="pathway">
    <text evidence="2 13">Glycolipid biosynthesis; lipid IV(A) biosynthesis; lipid IV(A) from (3R)-3-hydroxytetradecanoyl-[acyl-carrier-protein] and UDP-N-acetyl-alpha-D-glucosamine: step 6/6.</text>
</comment>
<feature type="binding site" evidence="13">
    <location>
        <begin position="51"/>
        <end position="58"/>
    </location>
    <ligand>
        <name>ATP</name>
        <dbReference type="ChEBI" id="CHEBI:30616"/>
    </ligand>
</feature>
<dbReference type="PANTHER" id="PTHR42724">
    <property type="entry name" value="TETRAACYLDISACCHARIDE 4'-KINASE"/>
    <property type="match status" value="1"/>
</dbReference>
<dbReference type="Proteomes" id="UP000761264">
    <property type="component" value="Unassembled WGS sequence"/>
</dbReference>
<keyword evidence="9 13" id="KW-0418">Kinase</keyword>
<keyword evidence="7 13" id="KW-0808">Transferase</keyword>
<dbReference type="EMBL" id="JAAQPH010000019">
    <property type="protein sequence ID" value="NIA71194.1"/>
    <property type="molecule type" value="Genomic_DNA"/>
</dbReference>
<comment type="similarity">
    <text evidence="13">Belongs to the LpxK family.</text>
</comment>
<keyword evidence="15" id="KW-1185">Reference proteome</keyword>
<dbReference type="AlphaFoldDB" id="A0A967F1A3"/>
<dbReference type="SUPFAM" id="SSF52540">
    <property type="entry name" value="P-loop containing nucleoside triphosphate hydrolases"/>
    <property type="match status" value="1"/>
</dbReference>
<evidence type="ECO:0000256" key="6">
    <source>
        <dbReference type="ARBA" id="ARBA00022556"/>
    </source>
</evidence>
<evidence type="ECO:0000256" key="2">
    <source>
        <dbReference type="ARBA" id="ARBA00004870"/>
    </source>
</evidence>
<dbReference type="NCBIfam" id="TIGR00682">
    <property type="entry name" value="lpxK"/>
    <property type="match status" value="1"/>
</dbReference>
<keyword evidence="5 13" id="KW-0444">Lipid biosynthesis</keyword>
<dbReference type="InterPro" id="IPR003758">
    <property type="entry name" value="LpxK"/>
</dbReference>
<dbReference type="GO" id="GO:0009244">
    <property type="term" value="P:lipopolysaccharide core region biosynthetic process"/>
    <property type="evidence" value="ECO:0007669"/>
    <property type="project" value="TreeGrafter"/>
</dbReference>
<evidence type="ECO:0000256" key="13">
    <source>
        <dbReference type="HAMAP-Rule" id="MF_00409"/>
    </source>
</evidence>
<dbReference type="PANTHER" id="PTHR42724:SF1">
    <property type="entry name" value="TETRAACYLDISACCHARIDE 4'-KINASE, MITOCHONDRIAL-RELATED"/>
    <property type="match status" value="1"/>
</dbReference>
<evidence type="ECO:0000256" key="7">
    <source>
        <dbReference type="ARBA" id="ARBA00022679"/>
    </source>
</evidence>
<protein>
    <recommendedName>
        <fullName evidence="4 13">Tetraacyldisaccharide 4'-kinase</fullName>
        <ecNumber evidence="3 13">2.7.1.130</ecNumber>
    </recommendedName>
    <alternativeName>
        <fullName evidence="12 13">Lipid A 4'-kinase</fullName>
    </alternativeName>
</protein>